<keyword evidence="3" id="KW-1185">Reference proteome</keyword>
<sequence length="362" mass="40632">MQIDLHTLSPEALTQAIHMLDDEWMNDDPKIAAVMPVVLGRGVGQDWHKAGTFRHHLIGVTRTLTLWQQPDEVRLLGLLHSVYGNAHVDLMKFDPKSERGRLAELVGAEVERLIYTFCTISRVEFVRNLFTGKVADDGSVTLENGGKTLILPARDVAIFTVMTMADICEQWYSWQDDIYSGYPDYEFLPGKVHWAAGLWPGPMRPTTYRVSQMSRLGQILQHPAIKGILPTPPVFNQCTAVLDRDDEAAASALYWSVAQQNQPLVSPDATRATLKQAIALNPWVAEPYMLLAQLHLTFDEFDDAQAAAASGVQLASIWGNTWDKRIGWDAWMAWGRILLQCSQKRSWPKDINKLNNLALDLG</sequence>
<name>A0ABY4AMW6_9BURK</name>
<accession>A0ABY4AMW6</accession>
<evidence type="ECO:0000259" key="1">
    <source>
        <dbReference type="Pfam" id="PF20680"/>
    </source>
</evidence>
<dbReference type="Proteomes" id="UP000831607">
    <property type="component" value="Chromosome"/>
</dbReference>
<dbReference type="RefSeq" id="WP_243480093.1">
    <property type="nucleotide sequence ID" value="NZ_CP063982.1"/>
</dbReference>
<reference evidence="2 3" key="1">
    <citation type="submission" date="2020-11" db="EMBL/GenBank/DDBJ databases">
        <title>Algicoccus daihaiensis sp.nov., isolated from Daihai Lake in Inner Mongolia.</title>
        <authorList>
            <person name="Kai J."/>
        </authorList>
    </citation>
    <scope>NUCLEOTIDE SEQUENCE [LARGE SCALE GENOMIC DNA]</scope>
    <source>
        <strain evidence="3">f23</strain>
    </source>
</reference>
<dbReference type="InterPro" id="IPR049202">
    <property type="entry name" value="DUF6817"/>
</dbReference>
<dbReference type="SUPFAM" id="SSF48452">
    <property type="entry name" value="TPR-like"/>
    <property type="match status" value="1"/>
</dbReference>
<dbReference type="Pfam" id="PF20680">
    <property type="entry name" value="DUF6817"/>
    <property type="match status" value="1"/>
</dbReference>
<feature type="domain" description="DUF6817" evidence="1">
    <location>
        <begin position="40"/>
        <end position="122"/>
    </location>
</feature>
<proteinExistence type="predicted"/>
<dbReference type="InterPro" id="IPR011990">
    <property type="entry name" value="TPR-like_helical_dom_sf"/>
</dbReference>
<evidence type="ECO:0000313" key="3">
    <source>
        <dbReference type="Proteomes" id="UP000831607"/>
    </source>
</evidence>
<organism evidence="2 3">
    <name type="scientific">Orrella daihaiensis</name>
    <dbReference type="NCBI Taxonomy" id="2782176"/>
    <lineage>
        <taxon>Bacteria</taxon>
        <taxon>Pseudomonadati</taxon>
        <taxon>Pseudomonadota</taxon>
        <taxon>Betaproteobacteria</taxon>
        <taxon>Burkholderiales</taxon>
        <taxon>Alcaligenaceae</taxon>
        <taxon>Orrella</taxon>
    </lineage>
</organism>
<dbReference type="PANTHER" id="PTHR37391">
    <property type="entry name" value="E3 UBIQUITIN-PROTEIN LIGASE"/>
    <property type="match status" value="1"/>
</dbReference>
<dbReference type="EMBL" id="CP063982">
    <property type="protein sequence ID" value="UOD51676.1"/>
    <property type="molecule type" value="Genomic_DNA"/>
</dbReference>
<protein>
    <submittedName>
        <fullName evidence="2">Tetratricopeptide repeat protein</fullName>
    </submittedName>
</protein>
<gene>
    <name evidence="2" type="ORF">DHf2319_10435</name>
</gene>
<dbReference type="PANTHER" id="PTHR37391:SF2">
    <property type="entry name" value="E3 UBIQUITIN-PROTEIN LIGASE"/>
    <property type="match status" value="1"/>
</dbReference>
<evidence type="ECO:0000313" key="2">
    <source>
        <dbReference type="EMBL" id="UOD51676.1"/>
    </source>
</evidence>